<dbReference type="RefSeq" id="WP_281904454.1">
    <property type="nucleotide sequence ID" value="NZ_BSDI01000069.1"/>
</dbReference>
<evidence type="ECO:0000313" key="3">
    <source>
        <dbReference type="EMBL" id="GLI02762.1"/>
    </source>
</evidence>
<feature type="domain" description="Pyrrolo-quinoline quinone repeat" evidence="2">
    <location>
        <begin position="110"/>
        <end position="269"/>
    </location>
</feature>
<feature type="region of interest" description="Disordered" evidence="1">
    <location>
        <begin position="82"/>
        <end position="106"/>
    </location>
</feature>
<dbReference type="Pfam" id="PF13360">
    <property type="entry name" value="PQQ_2"/>
    <property type="match status" value="1"/>
</dbReference>
<evidence type="ECO:0000256" key="1">
    <source>
        <dbReference type="SAM" id="MobiDB-lite"/>
    </source>
</evidence>
<evidence type="ECO:0000313" key="4">
    <source>
        <dbReference type="Proteomes" id="UP001144280"/>
    </source>
</evidence>
<comment type="caution">
    <text evidence="3">The sequence shown here is derived from an EMBL/GenBank/DDBJ whole genome shotgun (WGS) entry which is preliminary data.</text>
</comment>
<dbReference type="Proteomes" id="UP001144280">
    <property type="component" value="Unassembled WGS sequence"/>
</dbReference>
<proteinExistence type="predicted"/>
<keyword evidence="4" id="KW-1185">Reference proteome</keyword>
<dbReference type="SUPFAM" id="SSF50998">
    <property type="entry name" value="Quinoprotein alcohol dehydrogenase-like"/>
    <property type="match status" value="1"/>
</dbReference>
<protein>
    <recommendedName>
        <fullName evidence="2">Pyrrolo-quinoline quinone repeat domain-containing protein</fullName>
    </recommendedName>
</protein>
<accession>A0ABQ5R7L5</accession>
<sequence length="455" mass="47608">MVIELGYEREASGGRLRDAWRSLRGVRPFAQVLCAGLLLAVAGSAPAPAAALTEVASHPLAEEADFAVLGDRLFVAASPAAGSEKPAAGSEKSEQAAPAAGSDKGVSGRATLTAYELPGGRRLWRAPYESSVEQFVTVQRGDGVVLVTGLLQGERYGTPTTVLDAATGQVKWTTPLRLTVSDDGRTGFVGGATVRALDLATGRDLWSAAFPADAAVRSVTSGRALVLTSTGEGQLRDGRTGAVLRTGAMLPAGVTPNLSTAIDGAIMVGYEDAAGSRRVAGFAADTLERRWERTLSDDDAPRFGACGRLVCTARPGGVVAVDPATGAQRWDVPGADTVFETGGVVVAARWPDRLAAIDPASGRTLVELDDWDTAMSGRDDAPLIGVYSKERGSKEKDSEEKVSETTSWLALIEPRGSALRHLGSVPHRVWDCVAGTRSVVCRAPGGQVRVWTYQE</sequence>
<dbReference type="InterPro" id="IPR011047">
    <property type="entry name" value="Quinoprotein_ADH-like_sf"/>
</dbReference>
<dbReference type="Gene3D" id="2.130.10.10">
    <property type="entry name" value="YVTN repeat-like/Quinoprotein amine dehydrogenase"/>
    <property type="match status" value="1"/>
</dbReference>
<dbReference type="EMBL" id="BSDI01000069">
    <property type="protein sequence ID" value="GLI02762.1"/>
    <property type="molecule type" value="Genomic_DNA"/>
</dbReference>
<dbReference type="InterPro" id="IPR015943">
    <property type="entry name" value="WD40/YVTN_repeat-like_dom_sf"/>
</dbReference>
<reference evidence="3" key="1">
    <citation type="submission" date="2022-12" db="EMBL/GenBank/DDBJ databases">
        <title>New Phytohabitans aurantiacus sp. RD004123 nov., an actinomycete isolated from soil.</title>
        <authorList>
            <person name="Triningsih D.W."/>
            <person name="Harunari E."/>
            <person name="Igarashi Y."/>
        </authorList>
    </citation>
    <scope>NUCLEOTIDE SEQUENCE</scope>
    <source>
        <strain evidence="3">RD004123</strain>
    </source>
</reference>
<gene>
    <name evidence="3" type="ORF">Pa4123_80400</name>
</gene>
<evidence type="ECO:0000259" key="2">
    <source>
        <dbReference type="Pfam" id="PF13360"/>
    </source>
</evidence>
<organism evidence="3 4">
    <name type="scientific">Phytohabitans aurantiacus</name>
    <dbReference type="NCBI Taxonomy" id="3016789"/>
    <lineage>
        <taxon>Bacteria</taxon>
        <taxon>Bacillati</taxon>
        <taxon>Actinomycetota</taxon>
        <taxon>Actinomycetes</taxon>
        <taxon>Micromonosporales</taxon>
        <taxon>Micromonosporaceae</taxon>
    </lineage>
</organism>
<name>A0ABQ5R7L5_9ACTN</name>
<dbReference type="InterPro" id="IPR002372">
    <property type="entry name" value="PQQ_rpt_dom"/>
</dbReference>